<name>A0A811QI24_9POAL</name>
<proteinExistence type="predicted"/>
<evidence type="ECO:0000256" key="1">
    <source>
        <dbReference type="SAM" id="MobiDB-lite"/>
    </source>
</evidence>
<sequence length="438" mass="48557">MELAGHMLQGGGGSSAGGPRPAERSTRLPPPHHHVLPSLKARQAVQTCVLSTRWRHLWRSVPCLDVDIVEFRTKAATPVSSSGRSDSSSDSDSGNNQDKGEGWDEFEDFTVNLMLRCNIALLDSFRFDIDRGSEPLFYGCSSSRAALGSWAYSGRQAAAWLRRAMKYCTPGSGFGAGPLHLCEIRSIASDSLKNLVLKRSLWGRFLSDIVSPTLNTLVINGGSNENRNLLAISVSAPMVVDLHLDVHGGCFRGGISMNEMPSLDRASIRLRGHKYSLSKTMSGSKLGGDQSRAPGFFVVLGKEPAFQEFQNLRNLLLGECDLSDDFRILRLFLRGSPNLEKVTLRHSKFQVILRTRKERANWTKPHLLVAAVAWTYYVMRTSSLKSYIKMVMPVDLLMIFCTTYQIPKVPLMLFLRLLLKIRCLIQQELGLVGELGTG</sequence>
<accession>A0A811QI24</accession>
<feature type="region of interest" description="Disordered" evidence="1">
    <location>
        <begin position="77"/>
        <end position="101"/>
    </location>
</feature>
<reference evidence="2" key="1">
    <citation type="submission" date="2020-10" db="EMBL/GenBank/DDBJ databases">
        <authorList>
            <person name="Han B."/>
            <person name="Lu T."/>
            <person name="Zhao Q."/>
            <person name="Huang X."/>
            <person name="Zhao Y."/>
        </authorList>
    </citation>
    <scope>NUCLEOTIDE SEQUENCE</scope>
</reference>
<feature type="compositionally biased region" description="Low complexity" evidence="1">
    <location>
        <begin position="80"/>
        <end position="94"/>
    </location>
</feature>
<evidence type="ECO:0008006" key="4">
    <source>
        <dbReference type="Google" id="ProtNLM"/>
    </source>
</evidence>
<dbReference type="InterPro" id="IPR053197">
    <property type="entry name" value="F-box_SCFL_complex_component"/>
</dbReference>
<comment type="caution">
    <text evidence="2">The sequence shown here is derived from an EMBL/GenBank/DDBJ whole genome shotgun (WGS) entry which is preliminary data.</text>
</comment>
<protein>
    <recommendedName>
        <fullName evidence="4">FBD domain-containing protein</fullName>
    </recommendedName>
</protein>
<dbReference type="OrthoDB" id="683431at2759"/>
<dbReference type="SUPFAM" id="SSF81383">
    <property type="entry name" value="F-box domain"/>
    <property type="match status" value="1"/>
</dbReference>
<evidence type="ECO:0000313" key="3">
    <source>
        <dbReference type="Proteomes" id="UP000604825"/>
    </source>
</evidence>
<dbReference type="PANTHER" id="PTHR34223">
    <property type="entry name" value="OS11G0201299 PROTEIN"/>
    <property type="match status" value="1"/>
</dbReference>
<dbReference type="EMBL" id="CAJGYO010000010">
    <property type="protein sequence ID" value="CAD6256437.1"/>
    <property type="molecule type" value="Genomic_DNA"/>
</dbReference>
<evidence type="ECO:0000313" key="2">
    <source>
        <dbReference type="EMBL" id="CAD6256437.1"/>
    </source>
</evidence>
<dbReference type="InterPro" id="IPR036047">
    <property type="entry name" value="F-box-like_dom_sf"/>
</dbReference>
<keyword evidence="3" id="KW-1185">Reference proteome</keyword>
<dbReference type="PANTHER" id="PTHR34223:SF65">
    <property type="entry name" value="OS04G0440300 PROTEIN"/>
    <property type="match status" value="1"/>
</dbReference>
<gene>
    <name evidence="2" type="ORF">NCGR_LOCUS39944</name>
</gene>
<dbReference type="Proteomes" id="UP000604825">
    <property type="component" value="Unassembled WGS sequence"/>
</dbReference>
<dbReference type="AlphaFoldDB" id="A0A811QI24"/>
<feature type="region of interest" description="Disordered" evidence="1">
    <location>
        <begin position="1"/>
        <end position="37"/>
    </location>
</feature>
<organism evidence="2 3">
    <name type="scientific">Miscanthus lutarioriparius</name>
    <dbReference type="NCBI Taxonomy" id="422564"/>
    <lineage>
        <taxon>Eukaryota</taxon>
        <taxon>Viridiplantae</taxon>
        <taxon>Streptophyta</taxon>
        <taxon>Embryophyta</taxon>
        <taxon>Tracheophyta</taxon>
        <taxon>Spermatophyta</taxon>
        <taxon>Magnoliopsida</taxon>
        <taxon>Liliopsida</taxon>
        <taxon>Poales</taxon>
        <taxon>Poaceae</taxon>
        <taxon>PACMAD clade</taxon>
        <taxon>Panicoideae</taxon>
        <taxon>Andropogonodae</taxon>
        <taxon>Andropogoneae</taxon>
        <taxon>Saccharinae</taxon>
        <taxon>Miscanthus</taxon>
    </lineage>
</organism>